<organism evidence="9 10">
    <name type="scientific">Pedobacter chinensis</name>
    <dbReference type="NCBI Taxonomy" id="2282421"/>
    <lineage>
        <taxon>Bacteria</taxon>
        <taxon>Pseudomonadati</taxon>
        <taxon>Bacteroidota</taxon>
        <taxon>Sphingobacteriia</taxon>
        <taxon>Sphingobacteriales</taxon>
        <taxon>Sphingobacteriaceae</taxon>
        <taxon>Pedobacter</taxon>
    </lineage>
</organism>
<evidence type="ECO:0000256" key="2">
    <source>
        <dbReference type="ARBA" id="ARBA00006464"/>
    </source>
</evidence>
<keyword evidence="3 9" id="KW-0808">Transferase</keyword>
<evidence type="ECO:0000259" key="8">
    <source>
        <dbReference type="Pfam" id="PF02397"/>
    </source>
</evidence>
<keyword evidence="6 7" id="KW-0472">Membrane</keyword>
<feature type="transmembrane region" description="Helical" evidence="7">
    <location>
        <begin position="101"/>
        <end position="125"/>
    </location>
</feature>
<dbReference type="InterPro" id="IPR003362">
    <property type="entry name" value="Bact_transf"/>
</dbReference>
<gene>
    <name evidence="9" type="ORF">DU508_16325</name>
</gene>
<comment type="similarity">
    <text evidence="2">Belongs to the bacterial sugar transferase family.</text>
</comment>
<feature type="transmembrane region" description="Helical" evidence="7">
    <location>
        <begin position="261"/>
        <end position="281"/>
    </location>
</feature>
<dbReference type="GO" id="GO:0016780">
    <property type="term" value="F:phosphotransferase activity, for other substituted phosphate groups"/>
    <property type="evidence" value="ECO:0007669"/>
    <property type="project" value="TreeGrafter"/>
</dbReference>
<feature type="transmembrane region" description="Helical" evidence="7">
    <location>
        <begin position="69"/>
        <end position="89"/>
    </location>
</feature>
<dbReference type="InterPro" id="IPR017475">
    <property type="entry name" value="EPS_sugar_tfrase"/>
</dbReference>
<evidence type="ECO:0000256" key="6">
    <source>
        <dbReference type="ARBA" id="ARBA00023136"/>
    </source>
</evidence>
<accession>A0A369PYK9</accession>
<feature type="transmembrane region" description="Helical" evidence="7">
    <location>
        <begin position="38"/>
        <end position="57"/>
    </location>
</feature>
<comment type="caution">
    <text evidence="9">The sequence shown here is derived from an EMBL/GenBank/DDBJ whole genome shotgun (WGS) entry which is preliminary data.</text>
</comment>
<sequence length="443" mass="51207">MKHRYSHLLPGLTLISDIILLNVAYCLAHGTLSGEHPRMMLIKTLCWVLLSPLFKIYTTPRPLLLKENMFRFSEVLCCHLIIIFSLIYVTKYFDVLSYRLFATYLVFIVLVSLQRHYLSIFLDYIRKKGFNGRRILIIGDEEVAKRLKMHFDDRPAYGYDILPTIFEQNMAYGSHEVLAKKLLDQNAHEIFFCYKKIDATLVSFLISFGAQHKINIKLMSDVVLTDRSAKIINYDTLPLLHLRNCSGLGKTEILAKRGFDILFSSSLIIIASPLFAMLYLITKLTSKGPAYYTQERIGLNGRPFRIIKFRSMYINAEEMGPQLSKHGDPRITKWGLLIRKTRLDELPQFFNVLKGEMSVVGPRPERIHFIEKIAQIAPHYKLLQCLKPGITSIGQIRYGYAENVEQMCERLEYDLMYLQDISFRSDVGLILNTVRVMIQGKGK</sequence>
<dbReference type="Proteomes" id="UP000253961">
    <property type="component" value="Unassembled WGS sequence"/>
</dbReference>
<dbReference type="AlphaFoldDB" id="A0A369PYK9"/>
<dbReference type="OrthoDB" id="9808602at2"/>
<proteinExistence type="inferred from homology"/>
<keyword evidence="10" id="KW-1185">Reference proteome</keyword>
<keyword evidence="4 7" id="KW-0812">Transmembrane</keyword>
<dbReference type="Pfam" id="PF02397">
    <property type="entry name" value="Bac_transf"/>
    <property type="match status" value="1"/>
</dbReference>
<dbReference type="GO" id="GO:0016020">
    <property type="term" value="C:membrane"/>
    <property type="evidence" value="ECO:0007669"/>
    <property type="project" value="UniProtKB-SubCell"/>
</dbReference>
<evidence type="ECO:0000256" key="7">
    <source>
        <dbReference type="SAM" id="Phobius"/>
    </source>
</evidence>
<evidence type="ECO:0000256" key="3">
    <source>
        <dbReference type="ARBA" id="ARBA00022679"/>
    </source>
</evidence>
<feature type="transmembrane region" description="Helical" evidence="7">
    <location>
        <begin position="12"/>
        <end position="32"/>
    </location>
</feature>
<keyword evidence="5 7" id="KW-1133">Transmembrane helix</keyword>
<comment type="subcellular location">
    <subcellularLocation>
        <location evidence="1">Membrane</location>
        <topology evidence="1">Multi-pass membrane protein</topology>
    </subcellularLocation>
</comment>
<evidence type="ECO:0000313" key="9">
    <source>
        <dbReference type="EMBL" id="RDC55826.1"/>
    </source>
</evidence>
<evidence type="ECO:0000256" key="5">
    <source>
        <dbReference type="ARBA" id="ARBA00022989"/>
    </source>
</evidence>
<dbReference type="RefSeq" id="WP_115403862.1">
    <property type="nucleotide sequence ID" value="NZ_QPKV01000006.1"/>
</dbReference>
<dbReference type="NCBIfam" id="TIGR03025">
    <property type="entry name" value="EPS_sugtrans"/>
    <property type="match status" value="1"/>
</dbReference>
<dbReference type="EMBL" id="QPKV01000006">
    <property type="protein sequence ID" value="RDC55826.1"/>
    <property type="molecule type" value="Genomic_DNA"/>
</dbReference>
<evidence type="ECO:0000313" key="10">
    <source>
        <dbReference type="Proteomes" id="UP000253961"/>
    </source>
</evidence>
<dbReference type="PANTHER" id="PTHR30576">
    <property type="entry name" value="COLANIC BIOSYNTHESIS UDP-GLUCOSE LIPID CARRIER TRANSFERASE"/>
    <property type="match status" value="1"/>
</dbReference>
<protein>
    <submittedName>
        <fullName evidence="9">Sugar transferase</fullName>
    </submittedName>
</protein>
<evidence type="ECO:0000256" key="1">
    <source>
        <dbReference type="ARBA" id="ARBA00004141"/>
    </source>
</evidence>
<feature type="domain" description="Bacterial sugar transferase" evidence="8">
    <location>
        <begin position="256"/>
        <end position="438"/>
    </location>
</feature>
<dbReference type="PANTHER" id="PTHR30576:SF0">
    <property type="entry name" value="UNDECAPRENYL-PHOSPHATE N-ACETYLGALACTOSAMINYL 1-PHOSPHATE TRANSFERASE-RELATED"/>
    <property type="match status" value="1"/>
</dbReference>
<name>A0A369PYK9_9SPHI</name>
<reference evidence="9 10" key="1">
    <citation type="submission" date="2018-07" db="EMBL/GenBank/DDBJ databases">
        <title>Pedobacter sp. nov., isolated from soil.</title>
        <authorList>
            <person name="Zhou L.Y."/>
            <person name="Du Z.J."/>
        </authorList>
    </citation>
    <scope>NUCLEOTIDE SEQUENCE [LARGE SCALE GENOMIC DNA]</scope>
    <source>
        <strain evidence="9 10">JDX94</strain>
    </source>
</reference>
<evidence type="ECO:0000256" key="4">
    <source>
        <dbReference type="ARBA" id="ARBA00022692"/>
    </source>
</evidence>